<name>A0A438BP07_VITVI</name>
<comment type="caution">
    <text evidence="10">The sequence shown here is derived from an EMBL/GenBank/DDBJ whole genome shotgun (WGS) entry which is preliminary data.</text>
</comment>
<keyword evidence="1" id="KW-0808">Transferase</keyword>
<dbReference type="InterPro" id="IPR000477">
    <property type="entry name" value="RT_dom"/>
</dbReference>
<accession>A0A438BP07</accession>
<gene>
    <name evidence="10" type="primary">pol_1944</name>
    <name evidence="10" type="ORF">CK203_115025</name>
</gene>
<evidence type="ECO:0000313" key="11">
    <source>
        <dbReference type="Proteomes" id="UP000288805"/>
    </source>
</evidence>
<evidence type="ECO:0000256" key="6">
    <source>
        <dbReference type="ARBA" id="ARBA00022918"/>
    </source>
</evidence>
<dbReference type="Pfam" id="PF17917">
    <property type="entry name" value="RT_RNaseH"/>
    <property type="match status" value="1"/>
</dbReference>
<evidence type="ECO:0000256" key="3">
    <source>
        <dbReference type="ARBA" id="ARBA00022722"/>
    </source>
</evidence>
<evidence type="ECO:0000259" key="9">
    <source>
        <dbReference type="Pfam" id="PF17917"/>
    </source>
</evidence>
<organism evidence="10 11">
    <name type="scientific">Vitis vinifera</name>
    <name type="common">Grape</name>
    <dbReference type="NCBI Taxonomy" id="29760"/>
    <lineage>
        <taxon>Eukaryota</taxon>
        <taxon>Viridiplantae</taxon>
        <taxon>Streptophyta</taxon>
        <taxon>Embryophyta</taxon>
        <taxon>Tracheophyta</taxon>
        <taxon>Spermatophyta</taxon>
        <taxon>Magnoliopsida</taxon>
        <taxon>eudicotyledons</taxon>
        <taxon>Gunneridae</taxon>
        <taxon>Pentapetalae</taxon>
        <taxon>rosids</taxon>
        <taxon>Vitales</taxon>
        <taxon>Vitaceae</taxon>
        <taxon>Viteae</taxon>
        <taxon>Vitis</taxon>
    </lineage>
</organism>
<dbReference type="GO" id="GO:0003964">
    <property type="term" value="F:RNA-directed DNA polymerase activity"/>
    <property type="evidence" value="ECO:0007669"/>
    <property type="project" value="UniProtKB-KW"/>
</dbReference>
<dbReference type="PANTHER" id="PTHR34072:SF57">
    <property type="entry name" value="RNA-DIRECTED DNA POLYMERASE"/>
    <property type="match status" value="1"/>
</dbReference>
<dbReference type="GO" id="GO:0004519">
    <property type="term" value="F:endonuclease activity"/>
    <property type="evidence" value="ECO:0007669"/>
    <property type="project" value="UniProtKB-KW"/>
</dbReference>
<keyword evidence="4" id="KW-0255">Endonuclease</keyword>
<feature type="domain" description="Reverse transcriptase" evidence="8">
    <location>
        <begin position="307"/>
        <end position="360"/>
    </location>
</feature>
<protein>
    <submittedName>
        <fullName evidence="10">Retrovirus-related Pol polyprotein from transposon 17.6</fullName>
    </submittedName>
</protein>
<keyword evidence="3" id="KW-0540">Nuclease</keyword>
<keyword evidence="6" id="KW-0695">RNA-directed DNA polymerase</keyword>
<dbReference type="GO" id="GO:0016787">
    <property type="term" value="F:hydrolase activity"/>
    <property type="evidence" value="ECO:0007669"/>
    <property type="project" value="UniProtKB-KW"/>
</dbReference>
<dbReference type="Proteomes" id="UP000288805">
    <property type="component" value="Unassembled WGS sequence"/>
</dbReference>
<evidence type="ECO:0000256" key="2">
    <source>
        <dbReference type="ARBA" id="ARBA00022695"/>
    </source>
</evidence>
<evidence type="ECO:0000259" key="8">
    <source>
        <dbReference type="Pfam" id="PF00078"/>
    </source>
</evidence>
<evidence type="ECO:0000256" key="4">
    <source>
        <dbReference type="ARBA" id="ARBA00022759"/>
    </source>
</evidence>
<evidence type="ECO:0000313" key="10">
    <source>
        <dbReference type="EMBL" id="RVW12691.1"/>
    </source>
</evidence>
<feature type="region of interest" description="Disordered" evidence="7">
    <location>
        <begin position="1227"/>
        <end position="1256"/>
    </location>
</feature>
<evidence type="ECO:0000256" key="5">
    <source>
        <dbReference type="ARBA" id="ARBA00022801"/>
    </source>
</evidence>
<dbReference type="InterPro" id="IPR041373">
    <property type="entry name" value="RT_RNaseH"/>
</dbReference>
<proteinExistence type="predicted"/>
<dbReference type="PANTHER" id="PTHR34072">
    <property type="entry name" value="ENZYMATIC POLYPROTEIN-RELATED"/>
    <property type="match status" value="1"/>
</dbReference>
<sequence length="1256" mass="142754">MRNSMSVGKDTWKPSMLVLTMVLIHGYWRSGKKVSTKCFNAKAGMYTLNEDIDMKAKFAAMTRRLEELELKKIHEVQAVAETPVQVKPCPICQSYDTWWRSALQFQLLGNVWRSSKCHWTIQAQQQCFIWKYLQLNWRNHPNFSGSQEHLSTQPAQPSQQASNLEQAIVNLSKCKRRVDFLLNLTKTPRVSMKWKLMRENLHRSVLLEVLKRCKKAIGWQISDLKGISPLVCTHHIYMEEEAKPIRQPQRRLNPHMQEVVRAEVEATSSRYYYPISDSPWVSPTQVVPKKSGILCQNEKGEEVATRLTSGYFQIEIDVEDQEKTTFTCPFGTYAYRRMPFGLCNAPATFQRCMLRLGAQLGEMPFYGTQGIVLGHIISEKGIEVDKAKVELIVKLPSPTTVKGELSWPKRRWKALCDLLCKQTLNEAQRNYTTTEKELLAVVFALDKFRAYLVGSFIIVFTDHSALKYLLTKQDAKARLIRWILLLQEFNLQIRDKKGVENVVADHLSSEWKAQDRKHFFAKIHAYYWEEPFLFKYCADQIIRKCVPEEEQQGILSHCHESACGGHFASQKTAMKVVLKFLKENIFSRFGVPKAIISDGLHDSLWAYRTAYKTILGMSPYRLVYGKACHLPVEVEYKAWWAIKKLKSRWIGPFIIHQVHLNGVVELLNSNSTDTLKSMAIVSNHSWSHSIKIRRKSTSLSHRNPNQKGLDGLGLAKEELQKEVKEGLREPKELKSMQIHWPAKFRSQNSPLRKSSSRNYFTAKAPLRNRGLVAKTGLPLQIILQPKPHPLRKFSQLRNPLGTRVPFRSPNPICSCKTAQNPPKLHFTAAKPPLAHECHFAVLHSHFTTAKWLRNGLRNCPLAAKSTIGYEMSLLLQKSQPCEIEPNHITIFKGIPRDLHLKQSPTRTSSHPLSTFSKSAMDKTRGARPYLPQPVAHGHSTTHRKAIWIAELGHSTLSFAFDKETFRLQPELRDSFHLLQKYHLEHLMTPRDFFYPHVALDFYQFMTTHCIQDPTIIHFTIDGRHGILGARHMVEALRIPYEPAPYGAEERSFARGLVPDIRGIFLWPSLSHHGRSSLLGREGPQEEAAESGCHSTSILESQEPQPVEIPAKMRGSAPTVPSIGSMLEVASSAPHVAPRTPPVVLAASEPHPSESSVAIPISEFRGLCHTLQTLTTTQRILTQQMAAIHAHQDQLIATFTQHTAILRQIQQHLGPPPLAEHTMLPEEMTTGGKEASIPSIQTSTAEPSSPHDPPTTI</sequence>
<reference evidence="10 11" key="1">
    <citation type="journal article" date="2018" name="PLoS Genet.">
        <title>Population sequencing reveals clonal diversity and ancestral inbreeding in the grapevine cultivar Chardonnay.</title>
        <authorList>
            <person name="Roach M.J."/>
            <person name="Johnson D.L."/>
            <person name="Bohlmann J."/>
            <person name="van Vuuren H.J."/>
            <person name="Jones S.J."/>
            <person name="Pretorius I.S."/>
            <person name="Schmidt S.A."/>
            <person name="Borneman A.R."/>
        </authorList>
    </citation>
    <scope>NUCLEOTIDE SEQUENCE [LARGE SCALE GENOMIC DNA]</scope>
    <source>
        <strain evidence="11">cv. Chardonnay</strain>
        <tissue evidence="10">Leaf</tissue>
    </source>
</reference>
<dbReference type="EMBL" id="QGNW01002687">
    <property type="protein sequence ID" value="RVW12691.1"/>
    <property type="molecule type" value="Genomic_DNA"/>
</dbReference>
<dbReference type="CDD" id="cd09274">
    <property type="entry name" value="RNase_HI_RT_Ty3"/>
    <property type="match status" value="1"/>
</dbReference>
<keyword evidence="2" id="KW-0548">Nucleotidyltransferase</keyword>
<dbReference type="InterPro" id="IPR043502">
    <property type="entry name" value="DNA/RNA_pol_sf"/>
</dbReference>
<feature type="compositionally biased region" description="Polar residues" evidence="7">
    <location>
        <begin position="1092"/>
        <end position="1103"/>
    </location>
</feature>
<dbReference type="AlphaFoldDB" id="A0A438BP07"/>
<evidence type="ECO:0000256" key="1">
    <source>
        <dbReference type="ARBA" id="ARBA00022679"/>
    </source>
</evidence>
<feature type="domain" description="Reverse transcriptase RNase H-like" evidence="9">
    <location>
        <begin position="422"/>
        <end position="489"/>
    </location>
</feature>
<evidence type="ECO:0000256" key="7">
    <source>
        <dbReference type="SAM" id="MobiDB-lite"/>
    </source>
</evidence>
<feature type="region of interest" description="Disordered" evidence="7">
    <location>
        <begin position="1076"/>
        <end position="1104"/>
    </location>
</feature>
<dbReference type="Gene3D" id="3.10.10.10">
    <property type="entry name" value="HIV Type 1 Reverse Transcriptase, subunit A, domain 1"/>
    <property type="match status" value="1"/>
</dbReference>
<dbReference type="SUPFAM" id="SSF56672">
    <property type="entry name" value="DNA/RNA polymerases"/>
    <property type="match status" value="1"/>
</dbReference>
<dbReference type="Pfam" id="PF00078">
    <property type="entry name" value="RVT_1"/>
    <property type="match status" value="1"/>
</dbReference>
<feature type="compositionally biased region" description="Polar residues" evidence="7">
    <location>
        <begin position="1237"/>
        <end position="1246"/>
    </location>
</feature>
<keyword evidence="5" id="KW-0378">Hydrolase</keyword>
<dbReference type="CDD" id="cd01647">
    <property type="entry name" value="RT_LTR"/>
    <property type="match status" value="1"/>
</dbReference>